<evidence type="ECO:0000313" key="2">
    <source>
        <dbReference type="Proteomes" id="UP000018731"/>
    </source>
</evidence>
<protein>
    <submittedName>
        <fullName evidence="1">Uncharacterized protein</fullName>
    </submittedName>
</protein>
<evidence type="ECO:0000313" key="1">
    <source>
        <dbReference type="EMBL" id="ETD24870.1"/>
    </source>
</evidence>
<organism evidence="1 2">
    <name type="scientific">Helicobacter macacae MIT 99-5501</name>
    <dbReference type="NCBI Taxonomy" id="1357400"/>
    <lineage>
        <taxon>Bacteria</taxon>
        <taxon>Pseudomonadati</taxon>
        <taxon>Campylobacterota</taxon>
        <taxon>Epsilonproteobacteria</taxon>
        <taxon>Campylobacterales</taxon>
        <taxon>Helicobacteraceae</taxon>
        <taxon>Helicobacter</taxon>
    </lineage>
</organism>
<dbReference type="RefSeq" id="WP_023926872.1">
    <property type="nucleotide sequence ID" value="NZ_KI669454.1"/>
</dbReference>
<dbReference type="PATRIC" id="fig|1357400.3.peg.288"/>
<accession>V8CCX1</accession>
<keyword evidence="2" id="KW-1185">Reference proteome</keyword>
<dbReference type="STRING" id="1357400.HMPREF2086_00204"/>
<gene>
    <name evidence="1" type="ORF">HMPREF2086_00204</name>
</gene>
<reference evidence="1 2" key="1">
    <citation type="journal article" date="2014" name="Genome Announc.">
        <title>Draft genome sequences of six enterohepatic helicobacter species isolated from humans and one from rhesus macaques.</title>
        <authorList>
            <person name="Shen Z."/>
            <person name="Sheh A."/>
            <person name="Young S.K."/>
            <person name="Abouelliel A."/>
            <person name="Ward D.V."/>
            <person name="Earl A.M."/>
            <person name="Fox J.G."/>
        </authorList>
    </citation>
    <scope>NUCLEOTIDE SEQUENCE [LARGE SCALE GENOMIC DNA]</scope>
    <source>
        <strain evidence="1 2">MIT 99-5501</strain>
    </source>
</reference>
<comment type="caution">
    <text evidence="1">The sequence shown here is derived from an EMBL/GenBank/DDBJ whole genome shotgun (WGS) entry which is preliminary data.</text>
</comment>
<dbReference type="AlphaFoldDB" id="V8CCX1"/>
<proteinExistence type="predicted"/>
<dbReference type="EMBL" id="AZJI01000001">
    <property type="protein sequence ID" value="ETD24870.1"/>
    <property type="molecule type" value="Genomic_DNA"/>
</dbReference>
<dbReference type="OrthoDB" id="5330056at2"/>
<name>V8CCX1_9HELI</name>
<dbReference type="Proteomes" id="UP000018731">
    <property type="component" value="Unassembled WGS sequence"/>
</dbReference>
<sequence>MQLPQVPIQVAKQTPFAYFLRNVLASVPSMIRAFVLACIALSSITSFALAKSPKSTNLDSSPKPFSLDKYDTDSIIIKPDSRLKSYNSFSQDSASDILNPNKALQRHNQANEELLDSSVIPQFLPRGKIPSPLLPPIPITPYSLQEEPLEKVEFIISYKALSQNGIITGEKYSISSPLISKSSLPIEYTCSIDTPINDLVSDDEIYAIKYILSHSQDEVLHCLRKGGASILSHARTADSTHISDDTILSVPAKRVLAYFDNRYLILEVLKELK</sequence>
<dbReference type="HOGENOM" id="CLU_1018509_0_0_7"/>